<reference evidence="2" key="2">
    <citation type="submission" date="2020-09" db="EMBL/GenBank/DDBJ databases">
        <authorList>
            <person name="Sun Q."/>
            <person name="Zhou Y."/>
        </authorList>
    </citation>
    <scope>NUCLEOTIDE SEQUENCE</scope>
    <source>
        <strain evidence="2">CGMCC 1.15454</strain>
    </source>
</reference>
<keyword evidence="3" id="KW-1185">Reference proteome</keyword>
<feature type="transmembrane region" description="Helical" evidence="1">
    <location>
        <begin position="31"/>
        <end position="50"/>
    </location>
</feature>
<reference evidence="2" key="1">
    <citation type="journal article" date="2014" name="Int. J. Syst. Evol. Microbiol.">
        <title>Complete genome sequence of Corynebacterium casei LMG S-19264T (=DSM 44701T), isolated from a smear-ripened cheese.</title>
        <authorList>
            <consortium name="US DOE Joint Genome Institute (JGI-PGF)"/>
            <person name="Walter F."/>
            <person name="Albersmeier A."/>
            <person name="Kalinowski J."/>
            <person name="Ruckert C."/>
        </authorList>
    </citation>
    <scope>NUCLEOTIDE SEQUENCE</scope>
    <source>
        <strain evidence="2">CGMCC 1.15454</strain>
    </source>
</reference>
<feature type="transmembrane region" description="Helical" evidence="1">
    <location>
        <begin position="91"/>
        <end position="113"/>
    </location>
</feature>
<keyword evidence="1" id="KW-1133">Transmembrane helix</keyword>
<organism evidence="2 3">
    <name type="scientific">Lentibacillus populi</name>
    <dbReference type="NCBI Taxonomy" id="1827502"/>
    <lineage>
        <taxon>Bacteria</taxon>
        <taxon>Bacillati</taxon>
        <taxon>Bacillota</taxon>
        <taxon>Bacilli</taxon>
        <taxon>Bacillales</taxon>
        <taxon>Bacillaceae</taxon>
        <taxon>Lentibacillus</taxon>
    </lineage>
</organism>
<dbReference type="AlphaFoldDB" id="A0A9W5TZD7"/>
<feature type="transmembrane region" description="Helical" evidence="1">
    <location>
        <begin position="172"/>
        <end position="196"/>
    </location>
</feature>
<name>A0A9W5TZD7_9BACI</name>
<protein>
    <submittedName>
        <fullName evidence="2">Uncharacterized protein</fullName>
    </submittedName>
</protein>
<dbReference type="Proteomes" id="UP000621492">
    <property type="component" value="Unassembled WGS sequence"/>
</dbReference>
<keyword evidence="1" id="KW-0812">Transmembrane</keyword>
<feature type="transmembrane region" description="Helical" evidence="1">
    <location>
        <begin position="134"/>
        <end position="152"/>
    </location>
</feature>
<dbReference type="RefSeq" id="WP_088053346.1">
    <property type="nucleotide sequence ID" value="NZ_BMJD01000027.1"/>
</dbReference>
<gene>
    <name evidence="2" type="ORF">GCM10011409_30400</name>
</gene>
<evidence type="ECO:0000313" key="3">
    <source>
        <dbReference type="Proteomes" id="UP000621492"/>
    </source>
</evidence>
<comment type="caution">
    <text evidence="2">The sequence shown here is derived from an EMBL/GenBank/DDBJ whole genome shotgun (WGS) entry which is preliminary data.</text>
</comment>
<proteinExistence type="predicted"/>
<dbReference type="EMBL" id="BMJD01000027">
    <property type="protein sequence ID" value="GGB50775.1"/>
    <property type="molecule type" value="Genomic_DNA"/>
</dbReference>
<evidence type="ECO:0000256" key="1">
    <source>
        <dbReference type="SAM" id="Phobius"/>
    </source>
</evidence>
<feature type="transmembrane region" description="Helical" evidence="1">
    <location>
        <begin position="7"/>
        <end position="25"/>
    </location>
</feature>
<dbReference type="NCBIfam" id="NF041646">
    <property type="entry name" value="VC0807_fam"/>
    <property type="match status" value="1"/>
</dbReference>
<evidence type="ECO:0000313" key="2">
    <source>
        <dbReference type="EMBL" id="GGB50775.1"/>
    </source>
</evidence>
<accession>A0A9W5TZD7</accession>
<keyword evidence="1" id="KW-0472">Membrane</keyword>
<feature type="transmembrane region" description="Helical" evidence="1">
    <location>
        <begin position="57"/>
        <end position="79"/>
    </location>
</feature>
<sequence length="216" mass="24594">MKKNIMVLDIVCYAAIPYLLWAHGRDIFGDYLALLLSTVPGFIYTVYRFIKERQFNIAGLSIIGSLVISTTVNLLSATAESMLWNQVYLGFGYAAFFLLSMAIRKPLALYFAVDWAYLQGYRRKDSLALYNTKGIFVWYQLLTLVFVFRCVFQNSLKAWLIQAYGVDAYGQLLIYMNISGFIFSGIIFAGFIFVGVKINKFLEAGRHEQTVKPLEG</sequence>